<dbReference type="GO" id="GO:0005524">
    <property type="term" value="F:ATP binding"/>
    <property type="evidence" value="ECO:0007669"/>
    <property type="project" value="UniProtKB-UniRule"/>
</dbReference>
<dbReference type="EMBL" id="JAAGOA010000009">
    <property type="protein sequence ID" value="NEE01435.1"/>
    <property type="molecule type" value="Genomic_DNA"/>
</dbReference>
<feature type="domain" description="ATP-grasp" evidence="3">
    <location>
        <begin position="81"/>
        <end position="298"/>
    </location>
</feature>
<dbReference type="GO" id="GO:0046872">
    <property type="term" value="F:metal ion binding"/>
    <property type="evidence" value="ECO:0007669"/>
    <property type="project" value="InterPro"/>
</dbReference>
<keyword evidence="5" id="KW-1185">Reference proteome</keyword>
<comment type="caution">
    <text evidence="4">The sequence shown here is derived from an EMBL/GenBank/DDBJ whole genome shotgun (WGS) entry which is preliminary data.</text>
</comment>
<dbReference type="PROSITE" id="PS50975">
    <property type="entry name" value="ATP_GRASP"/>
    <property type="match status" value="1"/>
</dbReference>
<sequence>MSSTIAGLGQFLADRVPRAAGLSSAVFEHAAHQRGLPTRRLDRNLLVVELPSGHTIPFHGLNGPDTSETGRLMRSCPDALRGLLHTRGVPVAAHATFAPTQRNQAERYAERIGAPVTVSPARMAPGRGRTSGVQGDPAFRAAWRNAVDAYRRSAGGAVLVEEHVPGTRLHLFVVDERVVAGTRIGDGGDIGTALLARDHPIRAVGTDLVDITDRLDPGLGRLAVRAVAALPGLAYAGVDVLVSDAASGDEPGDQPRPEPGARGDGLVIHVDCSPEPVALFPTHGAAHDIADAVIEHYVRAPRWAKARAISHRSRQPDGRQIDGAALEPLLRHRL</sequence>
<dbReference type="InterPro" id="IPR011761">
    <property type="entry name" value="ATP-grasp"/>
</dbReference>
<organism evidence="4 5">
    <name type="scientific">Phytoactinopolyspora halotolerans</name>
    <dbReference type="NCBI Taxonomy" id="1981512"/>
    <lineage>
        <taxon>Bacteria</taxon>
        <taxon>Bacillati</taxon>
        <taxon>Actinomycetota</taxon>
        <taxon>Actinomycetes</taxon>
        <taxon>Jiangellales</taxon>
        <taxon>Jiangellaceae</taxon>
        <taxon>Phytoactinopolyspora</taxon>
    </lineage>
</organism>
<keyword evidence="1" id="KW-0547">Nucleotide-binding</keyword>
<evidence type="ECO:0000256" key="2">
    <source>
        <dbReference type="SAM" id="MobiDB-lite"/>
    </source>
</evidence>
<dbReference type="AlphaFoldDB" id="A0A6L9S7H9"/>
<keyword evidence="1" id="KW-0067">ATP-binding</keyword>
<accession>A0A6L9S7H9</accession>
<evidence type="ECO:0000313" key="4">
    <source>
        <dbReference type="EMBL" id="NEE01435.1"/>
    </source>
</evidence>
<protein>
    <recommendedName>
        <fullName evidence="3">ATP-grasp domain-containing protein</fullName>
    </recommendedName>
</protein>
<dbReference type="SUPFAM" id="SSF56059">
    <property type="entry name" value="Glutathione synthetase ATP-binding domain-like"/>
    <property type="match status" value="1"/>
</dbReference>
<dbReference type="Gene3D" id="3.30.470.20">
    <property type="entry name" value="ATP-grasp fold, B domain"/>
    <property type="match status" value="1"/>
</dbReference>
<evidence type="ECO:0000256" key="1">
    <source>
        <dbReference type="PROSITE-ProRule" id="PRU00409"/>
    </source>
</evidence>
<evidence type="ECO:0000313" key="5">
    <source>
        <dbReference type="Proteomes" id="UP000475214"/>
    </source>
</evidence>
<gene>
    <name evidence="4" type="ORF">G1H10_14770</name>
</gene>
<dbReference type="RefSeq" id="WP_163739005.1">
    <property type="nucleotide sequence ID" value="NZ_JAAGOA010000009.1"/>
</dbReference>
<name>A0A6L9S7H9_9ACTN</name>
<feature type="region of interest" description="Disordered" evidence="2">
    <location>
        <begin position="245"/>
        <end position="265"/>
    </location>
</feature>
<dbReference type="Proteomes" id="UP000475214">
    <property type="component" value="Unassembled WGS sequence"/>
</dbReference>
<reference evidence="4 5" key="1">
    <citation type="submission" date="2020-02" db="EMBL/GenBank/DDBJ databases">
        <authorList>
            <person name="Li X.-J."/>
            <person name="Han X.-M."/>
        </authorList>
    </citation>
    <scope>NUCLEOTIDE SEQUENCE [LARGE SCALE GENOMIC DNA]</scope>
    <source>
        <strain evidence="4 5">CCTCC AB 2017055</strain>
    </source>
</reference>
<proteinExistence type="predicted"/>
<evidence type="ECO:0000259" key="3">
    <source>
        <dbReference type="PROSITE" id="PS50975"/>
    </source>
</evidence>